<protein>
    <submittedName>
        <fullName evidence="8">Chromate transporter</fullName>
    </submittedName>
</protein>
<keyword evidence="5 7" id="KW-1133">Transmembrane helix</keyword>
<accession>A0A553STZ3</accession>
<gene>
    <name evidence="8" type="ORF">CEQ21_05925</name>
</gene>
<evidence type="ECO:0000256" key="4">
    <source>
        <dbReference type="ARBA" id="ARBA00022692"/>
    </source>
</evidence>
<name>A0A553STZ3_NIACI</name>
<comment type="subcellular location">
    <subcellularLocation>
        <location evidence="1">Cell membrane</location>
        <topology evidence="1">Multi-pass membrane protein</topology>
    </subcellularLocation>
</comment>
<dbReference type="EMBL" id="RIBP01000001">
    <property type="protein sequence ID" value="TRZ40448.1"/>
    <property type="molecule type" value="Genomic_DNA"/>
</dbReference>
<feature type="transmembrane region" description="Helical" evidence="7">
    <location>
        <begin position="78"/>
        <end position="105"/>
    </location>
</feature>
<evidence type="ECO:0000256" key="6">
    <source>
        <dbReference type="ARBA" id="ARBA00023136"/>
    </source>
</evidence>
<dbReference type="RefSeq" id="WP_185763839.1">
    <property type="nucleotide sequence ID" value="NZ_RIBP01000001.1"/>
</dbReference>
<dbReference type="Proteomes" id="UP000319837">
    <property type="component" value="Unassembled WGS sequence"/>
</dbReference>
<dbReference type="InterPro" id="IPR052518">
    <property type="entry name" value="CHR_Transporter"/>
</dbReference>
<sequence length="204" mass="22089">MKSNKLFIELFWLFFKMSPVTFGGGYAMIPIIEKEIVQRKKWMDMREVSDTLALGGTAPGAIAINSAIFIGYRVGGMLGAVAAMFGALFPTFIIVIVLGSAYLIFQDNEYVNAAFKGISGAVVALIGYAAIKISKNSIIDKSTASLAILMVVAMIVLNLHPILVIFLGAVLGIIITKVKEKLGIIVQFERNETPKQPEKTNQAS</sequence>
<dbReference type="PANTHER" id="PTHR43663">
    <property type="entry name" value="CHROMATE TRANSPORT PROTEIN-RELATED"/>
    <property type="match status" value="1"/>
</dbReference>
<reference evidence="9" key="1">
    <citation type="submission" date="2018-10" db="EMBL/GenBank/DDBJ databases">
        <title>FDA dAtabase for Regulatory Grade micrObial Sequences (FDA-ARGOS): Supporting development and validation of Infectious Disease Dx tests.</title>
        <authorList>
            <person name="Minogue T."/>
            <person name="Wolcott M."/>
            <person name="Wasieloski L."/>
            <person name="Aguilar W."/>
            <person name="Moore D."/>
            <person name="Tallon L."/>
            <person name="Sadzewicz L."/>
            <person name="Sengamalay N."/>
            <person name="Ott S."/>
            <person name="Godinez A."/>
            <person name="Nagaraj S."/>
            <person name="Vavikolanu K."/>
            <person name="Vyas G."/>
            <person name="Nadendla S."/>
            <person name="George J."/>
            <person name="Sichtig H."/>
        </authorList>
    </citation>
    <scope>NUCLEOTIDE SEQUENCE [LARGE SCALE GENOMIC DNA]</scope>
    <source>
        <strain evidence="9">FDAARGOS_343</strain>
    </source>
</reference>
<dbReference type="AlphaFoldDB" id="A0A553STZ3"/>
<dbReference type="PANTHER" id="PTHR43663:SF2">
    <property type="entry name" value="CHROMATE TRANSPORT PROTEIN-RELATED"/>
    <property type="match status" value="1"/>
</dbReference>
<feature type="transmembrane region" description="Helical" evidence="7">
    <location>
        <begin position="52"/>
        <end position="72"/>
    </location>
</feature>
<evidence type="ECO:0000256" key="5">
    <source>
        <dbReference type="ARBA" id="ARBA00022989"/>
    </source>
</evidence>
<evidence type="ECO:0000256" key="3">
    <source>
        <dbReference type="ARBA" id="ARBA00022475"/>
    </source>
</evidence>
<evidence type="ECO:0000313" key="8">
    <source>
        <dbReference type="EMBL" id="TRZ40448.1"/>
    </source>
</evidence>
<organism evidence="8 9">
    <name type="scientific">Niallia circulans</name>
    <name type="common">Bacillus circulans</name>
    <dbReference type="NCBI Taxonomy" id="1397"/>
    <lineage>
        <taxon>Bacteria</taxon>
        <taxon>Bacillati</taxon>
        <taxon>Bacillota</taxon>
        <taxon>Bacilli</taxon>
        <taxon>Bacillales</taxon>
        <taxon>Bacillaceae</taxon>
        <taxon>Niallia</taxon>
    </lineage>
</organism>
<comment type="similarity">
    <text evidence="2">Belongs to the chromate ion transporter (CHR) (TC 2.A.51) family.</text>
</comment>
<keyword evidence="6 7" id="KW-0472">Membrane</keyword>
<dbReference type="Pfam" id="PF02417">
    <property type="entry name" value="Chromate_transp"/>
    <property type="match status" value="1"/>
</dbReference>
<dbReference type="GO" id="GO:0015109">
    <property type="term" value="F:chromate transmembrane transporter activity"/>
    <property type="evidence" value="ECO:0007669"/>
    <property type="project" value="InterPro"/>
</dbReference>
<keyword evidence="4 7" id="KW-0812">Transmembrane</keyword>
<proteinExistence type="inferred from homology"/>
<evidence type="ECO:0000313" key="9">
    <source>
        <dbReference type="Proteomes" id="UP000319837"/>
    </source>
</evidence>
<evidence type="ECO:0000256" key="7">
    <source>
        <dbReference type="SAM" id="Phobius"/>
    </source>
</evidence>
<comment type="caution">
    <text evidence="8">The sequence shown here is derived from an EMBL/GenBank/DDBJ whole genome shotgun (WGS) entry which is preliminary data.</text>
</comment>
<evidence type="ECO:0000256" key="2">
    <source>
        <dbReference type="ARBA" id="ARBA00005262"/>
    </source>
</evidence>
<dbReference type="InterPro" id="IPR003370">
    <property type="entry name" value="Chromate_transpt"/>
</dbReference>
<feature type="transmembrane region" description="Helical" evidence="7">
    <location>
        <begin position="12"/>
        <end position="32"/>
    </location>
</feature>
<dbReference type="GO" id="GO:0005886">
    <property type="term" value="C:plasma membrane"/>
    <property type="evidence" value="ECO:0007669"/>
    <property type="project" value="UniProtKB-SubCell"/>
</dbReference>
<feature type="transmembrane region" description="Helical" evidence="7">
    <location>
        <begin position="146"/>
        <end position="175"/>
    </location>
</feature>
<evidence type="ECO:0000256" key="1">
    <source>
        <dbReference type="ARBA" id="ARBA00004651"/>
    </source>
</evidence>
<feature type="transmembrane region" description="Helical" evidence="7">
    <location>
        <begin position="117"/>
        <end position="134"/>
    </location>
</feature>
<keyword evidence="3" id="KW-1003">Cell membrane</keyword>